<evidence type="ECO:0000256" key="1">
    <source>
        <dbReference type="ARBA" id="ARBA00004202"/>
    </source>
</evidence>
<dbReference type="Gene3D" id="3.40.50.300">
    <property type="entry name" value="P-loop containing nucleotide triphosphate hydrolases"/>
    <property type="match status" value="1"/>
</dbReference>
<dbReference type="SMART" id="SM00382">
    <property type="entry name" value="AAA"/>
    <property type="match status" value="1"/>
</dbReference>
<accession>A0A377FPV0</accession>
<evidence type="ECO:0000259" key="9">
    <source>
        <dbReference type="PROSITE" id="PS50893"/>
    </source>
</evidence>
<dbReference type="FunFam" id="3.40.50.300:FF:000224">
    <property type="entry name" value="Energy-coupling factor transporter ATP-binding protein EcfA"/>
    <property type="match status" value="1"/>
</dbReference>
<dbReference type="PROSITE" id="PS00211">
    <property type="entry name" value="ABC_TRANSPORTER_1"/>
    <property type="match status" value="1"/>
</dbReference>
<keyword evidence="2 8" id="KW-0813">Transport</keyword>
<dbReference type="GO" id="GO:0043190">
    <property type="term" value="C:ATP-binding cassette (ABC) transporter complex"/>
    <property type="evidence" value="ECO:0007669"/>
    <property type="project" value="TreeGrafter"/>
</dbReference>
<comment type="subcellular location">
    <subcellularLocation>
        <location evidence="1 8">Cell membrane</location>
        <topology evidence="1 8">Peripheral membrane protein</topology>
    </subcellularLocation>
</comment>
<dbReference type="GO" id="GO:0042626">
    <property type="term" value="F:ATPase-coupled transmembrane transporter activity"/>
    <property type="evidence" value="ECO:0007669"/>
    <property type="project" value="TreeGrafter"/>
</dbReference>
<name>A0A377FPV0_9BACL</name>
<evidence type="ECO:0000313" key="11">
    <source>
        <dbReference type="Proteomes" id="UP000254060"/>
    </source>
</evidence>
<evidence type="ECO:0000256" key="3">
    <source>
        <dbReference type="ARBA" id="ARBA00022475"/>
    </source>
</evidence>
<dbReference type="PANTHER" id="PTHR43553:SF27">
    <property type="entry name" value="ENERGY-COUPLING FACTOR TRANSPORTER ATP-BINDING PROTEIN ECFA2"/>
    <property type="match status" value="1"/>
</dbReference>
<evidence type="ECO:0000256" key="2">
    <source>
        <dbReference type="ARBA" id="ARBA00022448"/>
    </source>
</evidence>
<dbReference type="CDD" id="cd03225">
    <property type="entry name" value="ABC_cobalt_CbiO_domain1"/>
    <property type="match status" value="1"/>
</dbReference>
<dbReference type="Pfam" id="PF00005">
    <property type="entry name" value="ABC_tran"/>
    <property type="match status" value="1"/>
</dbReference>
<dbReference type="GO" id="GO:0016887">
    <property type="term" value="F:ATP hydrolysis activity"/>
    <property type="evidence" value="ECO:0007669"/>
    <property type="project" value="InterPro"/>
</dbReference>
<keyword evidence="5 8" id="KW-0067">ATP-binding</keyword>
<dbReference type="InterPro" id="IPR003593">
    <property type="entry name" value="AAA+_ATPase"/>
</dbReference>
<dbReference type="Proteomes" id="UP000254060">
    <property type="component" value="Unassembled WGS sequence"/>
</dbReference>
<keyword evidence="6" id="KW-1278">Translocase</keyword>
<proteinExistence type="inferred from homology"/>
<evidence type="ECO:0000256" key="5">
    <source>
        <dbReference type="ARBA" id="ARBA00022840"/>
    </source>
</evidence>
<dbReference type="STRING" id="1397694.GCA_000702585_00684"/>
<dbReference type="InterPro" id="IPR017871">
    <property type="entry name" value="ABC_transporter-like_CS"/>
</dbReference>
<dbReference type="InterPro" id="IPR003439">
    <property type="entry name" value="ABC_transporter-like_ATP-bd"/>
</dbReference>
<comment type="similarity">
    <text evidence="8">Belongs to the ABC transporter superfamily. Energy-coupling factor EcfA family.</text>
</comment>
<dbReference type="PROSITE" id="PS50893">
    <property type="entry name" value="ABC_TRANSPORTER_2"/>
    <property type="match status" value="1"/>
</dbReference>
<evidence type="ECO:0000313" key="10">
    <source>
        <dbReference type="EMBL" id="STO06837.1"/>
    </source>
</evidence>
<dbReference type="InterPro" id="IPR050095">
    <property type="entry name" value="ECF_ABC_transporter_ATP-bd"/>
</dbReference>
<keyword evidence="7 8" id="KW-0472">Membrane</keyword>
<evidence type="ECO:0000256" key="4">
    <source>
        <dbReference type="ARBA" id="ARBA00022741"/>
    </source>
</evidence>
<reference evidence="10 11" key="1">
    <citation type="submission" date="2018-06" db="EMBL/GenBank/DDBJ databases">
        <authorList>
            <consortium name="Pathogen Informatics"/>
            <person name="Doyle S."/>
        </authorList>
    </citation>
    <scope>NUCLEOTIDE SEQUENCE [LARGE SCALE GENOMIC DNA]</scope>
    <source>
        <strain evidence="10 11">NCTC13163</strain>
    </source>
</reference>
<keyword evidence="10" id="KW-0378">Hydrolase</keyword>
<dbReference type="GO" id="GO:0015087">
    <property type="term" value="F:cobalt ion transmembrane transporter activity"/>
    <property type="evidence" value="ECO:0007669"/>
    <property type="project" value="UniProtKB-ARBA"/>
</dbReference>
<protein>
    <recommendedName>
        <fullName evidence="8">Energy-coupling factor transporter ATP-binding protein EcfA2</fullName>
        <ecNumber evidence="8">7.-.-.-</ecNumber>
    </recommendedName>
</protein>
<dbReference type="NCBIfam" id="TIGR04521">
    <property type="entry name" value="ECF_ATPase_2"/>
    <property type="match status" value="1"/>
</dbReference>
<dbReference type="InterPro" id="IPR027417">
    <property type="entry name" value="P-loop_NTPase"/>
</dbReference>
<organism evidence="10 11">
    <name type="scientific">Exiguobacterium aurantiacum</name>
    <dbReference type="NCBI Taxonomy" id="33987"/>
    <lineage>
        <taxon>Bacteria</taxon>
        <taxon>Bacillati</taxon>
        <taxon>Bacillota</taxon>
        <taxon>Bacilli</taxon>
        <taxon>Bacillales</taxon>
        <taxon>Bacillales Family XII. Incertae Sedis</taxon>
        <taxon>Exiguobacterium</taxon>
    </lineage>
</organism>
<dbReference type="EMBL" id="UGGP01000001">
    <property type="protein sequence ID" value="STO06837.1"/>
    <property type="molecule type" value="Genomic_DNA"/>
</dbReference>
<dbReference type="RefSeq" id="WP_029334049.1">
    <property type="nucleotide sequence ID" value="NZ_UGGP01000001.1"/>
</dbReference>
<dbReference type="SUPFAM" id="SSF52540">
    <property type="entry name" value="P-loop containing nucleoside triphosphate hydrolases"/>
    <property type="match status" value="1"/>
</dbReference>
<gene>
    <name evidence="10" type="primary">ecfA2</name>
    <name evidence="10" type="ORF">NCTC13163_00162</name>
</gene>
<evidence type="ECO:0000256" key="8">
    <source>
        <dbReference type="RuleBase" id="RU365104"/>
    </source>
</evidence>
<keyword evidence="3 8" id="KW-1003">Cell membrane</keyword>
<dbReference type="InterPro" id="IPR030946">
    <property type="entry name" value="EcfA2"/>
</dbReference>
<keyword evidence="4 8" id="KW-0547">Nucleotide-binding</keyword>
<comment type="subunit">
    <text evidence="8">Forms a stable energy-coupling factor (ECF) transporter complex composed of 2 membrane-embedded substrate-binding proteins (S component), 2 ATP-binding proteins (A component) and 2 transmembrane proteins (T component).</text>
</comment>
<evidence type="ECO:0000256" key="7">
    <source>
        <dbReference type="ARBA" id="ARBA00023136"/>
    </source>
</evidence>
<sequence length="292" mass="32431">MPISIEEVTYLYQLNTPFERTALRDVNVRIPSGALVAFLGHTGSGKSTLVQHLNGLLRPSKGKVVVDDIEVRAITKRRDKKQSLLPLRRRVGLVFQYPEHQLFEETVERDVMFGPRNFGAAEAEAKERAHAALRLVGLDEALWTRSPFDLSGGQMRRVAIAGVLASRPDVLVVDEPTAGLDPLGRREMLSLFKRLKEELELTLILVSHDMNDVLTYAERVVVMERGAVAFDGDPFVLFRDEALVQSLQLDVPHVLALALELAPAFGEPAPSLRTESELADWIAAQLQKEGPV</sequence>
<dbReference type="EC" id="7.-.-.-" evidence="8"/>
<comment type="function">
    <text evidence="8">ATP-binding (A) component of a common energy-coupling factor (ECF) ABC-transporter complex.</text>
</comment>
<dbReference type="InterPro" id="IPR015856">
    <property type="entry name" value="ABC_transpr_CbiO/EcfA_su"/>
</dbReference>
<dbReference type="OrthoDB" id="9784332at2"/>
<dbReference type="AlphaFoldDB" id="A0A377FPV0"/>
<evidence type="ECO:0000256" key="6">
    <source>
        <dbReference type="ARBA" id="ARBA00022967"/>
    </source>
</evidence>
<dbReference type="GO" id="GO:0005524">
    <property type="term" value="F:ATP binding"/>
    <property type="evidence" value="ECO:0007669"/>
    <property type="project" value="UniProtKB-UniRule"/>
</dbReference>
<feature type="domain" description="ABC transporter" evidence="9">
    <location>
        <begin position="3"/>
        <end position="250"/>
    </location>
</feature>
<dbReference type="PANTHER" id="PTHR43553">
    <property type="entry name" value="HEAVY METAL TRANSPORTER"/>
    <property type="match status" value="1"/>
</dbReference>